<dbReference type="Pfam" id="PF01544">
    <property type="entry name" value="CorA"/>
    <property type="match status" value="1"/>
</dbReference>
<evidence type="ECO:0000256" key="4">
    <source>
        <dbReference type="ARBA" id="ARBA00023136"/>
    </source>
</evidence>
<evidence type="ECO:0000313" key="8">
    <source>
        <dbReference type="Proteomes" id="UP000750711"/>
    </source>
</evidence>
<accession>A0A9P8LED9</accession>
<gene>
    <name evidence="7" type="ORF">GP486_002800</name>
</gene>
<organism evidence="7 8">
    <name type="scientific">Trichoglossum hirsutum</name>
    <dbReference type="NCBI Taxonomy" id="265104"/>
    <lineage>
        <taxon>Eukaryota</taxon>
        <taxon>Fungi</taxon>
        <taxon>Dikarya</taxon>
        <taxon>Ascomycota</taxon>
        <taxon>Pezizomycotina</taxon>
        <taxon>Geoglossomycetes</taxon>
        <taxon>Geoglossales</taxon>
        <taxon>Geoglossaceae</taxon>
        <taxon>Trichoglossum</taxon>
    </lineage>
</organism>
<keyword evidence="2 6" id="KW-0812">Transmembrane</keyword>
<keyword evidence="8" id="KW-1185">Reference proteome</keyword>
<keyword evidence="3 6" id="KW-1133">Transmembrane helix</keyword>
<feature type="transmembrane region" description="Helical" evidence="6">
    <location>
        <begin position="564"/>
        <end position="585"/>
    </location>
</feature>
<evidence type="ECO:0008006" key="9">
    <source>
        <dbReference type="Google" id="ProtNLM"/>
    </source>
</evidence>
<dbReference type="SUPFAM" id="SSF144083">
    <property type="entry name" value="Magnesium transport protein CorA, transmembrane region"/>
    <property type="match status" value="1"/>
</dbReference>
<evidence type="ECO:0000256" key="6">
    <source>
        <dbReference type="SAM" id="Phobius"/>
    </source>
</evidence>
<evidence type="ECO:0000256" key="2">
    <source>
        <dbReference type="ARBA" id="ARBA00022692"/>
    </source>
</evidence>
<dbReference type="Proteomes" id="UP000750711">
    <property type="component" value="Unassembled WGS sequence"/>
</dbReference>
<feature type="transmembrane region" description="Helical" evidence="6">
    <location>
        <begin position="532"/>
        <end position="552"/>
    </location>
</feature>
<evidence type="ECO:0000313" key="7">
    <source>
        <dbReference type="EMBL" id="KAH0562508.1"/>
    </source>
</evidence>
<proteinExistence type="predicted"/>
<evidence type="ECO:0000256" key="1">
    <source>
        <dbReference type="ARBA" id="ARBA00004141"/>
    </source>
</evidence>
<dbReference type="Gene3D" id="1.20.58.340">
    <property type="entry name" value="Magnesium transport protein CorA, transmembrane region"/>
    <property type="match status" value="1"/>
</dbReference>
<sequence length="617" mass="69094">MVRRIDGIQDRFGLEGYSSGGGQLRLKLSGIIHGSMKPGGDPATLIVLDFRFMVKQGRRIRSANINLLFEPVGDDPDNVDVEVVEIAPQGNFHQGVHPLQHEIQLRGKPRITGRVSGSTNTAAWQINENDKTKGGIPSGIRTSILLRRKSNAKFQMKTNIQLVASGPSFDLSREFYAKSDSDDPIFFDPTVSPLGKWEDVDPEHLASVDLMRFVNIQFPISLPNQIKLLGDGIELRPLLDPLTKQQTQGEPQPLEIKLGEGFYLELWNSTSAVNTETNHTWKPQSWLGELDEKLLDGYFPWVKRESELSSLTEPAEKGNATPIDTTKTPFYSEGFWSLILVTDDEGTKGAAIIQSDAKTDISTILQGTKKYSAEGMHPLLILLQLFEDHVNTTSRKAEDVTRNIQAVDSDLLDALKVINDPKQKDKFSNFGRLSQGLHEARMDLVELARRREFEKQIGKRLLEDLHKERALISRANMFIDLSESHDLDIQSLPQRIDSQRTVLYSLIAQQDARLGYRLSREAVKDSKAMKTLAIITIVFLPGTFIATLFATNMFHFQEGQQVRIYFAVTVPITFTMIVAWAIWIWTTGSRHPDVEDSPPPPASSTSGPLAAKAEKQQ</sequence>
<evidence type="ECO:0000256" key="5">
    <source>
        <dbReference type="SAM" id="MobiDB-lite"/>
    </source>
</evidence>
<dbReference type="InterPro" id="IPR045863">
    <property type="entry name" value="CorA_TM1_TM2"/>
</dbReference>
<evidence type="ECO:0000256" key="3">
    <source>
        <dbReference type="ARBA" id="ARBA00022989"/>
    </source>
</evidence>
<dbReference type="GO" id="GO:0016020">
    <property type="term" value="C:membrane"/>
    <property type="evidence" value="ECO:0007669"/>
    <property type="project" value="UniProtKB-SubCell"/>
</dbReference>
<dbReference type="GO" id="GO:0046873">
    <property type="term" value="F:metal ion transmembrane transporter activity"/>
    <property type="evidence" value="ECO:0007669"/>
    <property type="project" value="InterPro"/>
</dbReference>
<protein>
    <recommendedName>
        <fullName evidence="9">Mg2+ transporter protein</fullName>
    </recommendedName>
</protein>
<name>A0A9P8LED9_9PEZI</name>
<dbReference type="EMBL" id="JAGHQM010000335">
    <property type="protein sequence ID" value="KAH0562508.1"/>
    <property type="molecule type" value="Genomic_DNA"/>
</dbReference>
<comment type="subcellular location">
    <subcellularLocation>
        <location evidence="1">Membrane</location>
        <topology evidence="1">Multi-pass membrane protein</topology>
    </subcellularLocation>
</comment>
<dbReference type="InterPro" id="IPR002523">
    <property type="entry name" value="MgTranspt_CorA/ZnTranspt_ZntB"/>
</dbReference>
<feature type="region of interest" description="Disordered" evidence="5">
    <location>
        <begin position="591"/>
        <end position="617"/>
    </location>
</feature>
<dbReference type="AlphaFoldDB" id="A0A9P8LED9"/>
<keyword evidence="4 6" id="KW-0472">Membrane</keyword>
<reference evidence="7" key="1">
    <citation type="submission" date="2021-03" db="EMBL/GenBank/DDBJ databases">
        <title>Comparative genomics and phylogenomic investigation of the class Geoglossomycetes provide insights into ecological specialization and systematics.</title>
        <authorList>
            <person name="Melie T."/>
            <person name="Pirro S."/>
            <person name="Miller A.N."/>
            <person name="Quandt A."/>
        </authorList>
    </citation>
    <scope>NUCLEOTIDE SEQUENCE</scope>
    <source>
        <strain evidence="7">CAQ_001_2017</strain>
    </source>
</reference>
<comment type="caution">
    <text evidence="7">The sequence shown here is derived from an EMBL/GenBank/DDBJ whole genome shotgun (WGS) entry which is preliminary data.</text>
</comment>